<accession>A0ABD1FR66</accession>
<evidence type="ECO:0000256" key="2">
    <source>
        <dbReference type="ARBA" id="ARBA00022679"/>
    </source>
</evidence>
<dbReference type="FunFam" id="3.40.50.2000:FF:000055">
    <property type="entry name" value="Glycosyltransferase"/>
    <property type="match status" value="1"/>
</dbReference>
<dbReference type="Gene3D" id="3.40.50.2000">
    <property type="entry name" value="Glycogen Phosphorylase B"/>
    <property type="match status" value="2"/>
</dbReference>
<dbReference type="EC" id="2.4.1.-" evidence="5"/>
<dbReference type="PANTHER" id="PTHR11926:SF774">
    <property type="entry name" value="UDP-GLYCOSYLTRANSFERASE 85A1-RELATED"/>
    <property type="match status" value="1"/>
</dbReference>
<dbReference type="PANTHER" id="PTHR11926">
    <property type="entry name" value="GLUCOSYL/GLUCURONOSYL TRANSFERASES"/>
    <property type="match status" value="1"/>
</dbReference>
<reference evidence="6 7" key="1">
    <citation type="submission" date="2024-06" db="EMBL/GenBank/DDBJ databases">
        <title>A chromosome level genome sequence of Diviner's sage (Salvia divinorum).</title>
        <authorList>
            <person name="Ford S.A."/>
            <person name="Ro D.-K."/>
            <person name="Ness R.W."/>
            <person name="Phillips M.A."/>
        </authorList>
    </citation>
    <scope>NUCLEOTIDE SEQUENCE [LARGE SCALE GENOMIC DNA]</scope>
    <source>
        <strain evidence="6">SAF-2024a</strain>
        <tissue evidence="6">Leaf</tissue>
    </source>
</reference>
<dbReference type="FunFam" id="3.40.50.2000:FF:000027">
    <property type="entry name" value="Glycosyltransferase"/>
    <property type="match status" value="1"/>
</dbReference>
<sequence>MKPHVVCIPYPAQGHIVPVLRFAKILHSRGFFVTFVNTEFNHNRLVRARGPESVVGLEGFQFRTIPDGLPASDKDATQDIPQLCDSLRRNGLAPFLDLVDGLNGSPDCPDVSCIVSDGAMSFTLDAAERLAIPEVVFFTTSACGFMGYCNYAELVARGLFPLAEAQLGNGFLDEELDWVAGMKNIRLRDFPSFVRTTDANDIMVNYNILQTKNAARAKAVVLNTYDDLEREVLDAINERFECVSTIGPLQLLEKEVEVAELRAIGSSLWKEDDDSIAWLDGRAPSTVLYVNFGSITVLSPEQMAEFAWGLANSGQSFLWIIRPDLVSGENAVLPEGYLAEVAGRGKMVGWCAQERVLAHPAVGGFLTHCGWNSTLEGLSEGVPMICWPFFAEQQTNCRYACTDWEVGLEIEGEVKREKVAELVKVLMEGEKGKEMRKKALEWKRKAHAAAEAGGSSRRNLDFLINQILLKN</sequence>
<dbReference type="Proteomes" id="UP001567538">
    <property type="component" value="Unassembled WGS sequence"/>
</dbReference>
<dbReference type="InterPro" id="IPR035595">
    <property type="entry name" value="UDP_glycos_trans_CS"/>
</dbReference>
<name>A0ABD1FR66_SALDI</name>
<comment type="catalytic activity">
    <reaction evidence="3">
        <text>7-deoxyloganetin + UDP-alpha-D-glucose = 7-deoxyloganin + UDP + H(+)</text>
        <dbReference type="Rhea" id="RHEA:39899"/>
        <dbReference type="ChEBI" id="CHEBI:15378"/>
        <dbReference type="ChEBI" id="CHEBI:18370"/>
        <dbReference type="ChEBI" id="CHEBI:58223"/>
        <dbReference type="ChEBI" id="CHEBI:58885"/>
        <dbReference type="ChEBI" id="CHEBI:76849"/>
        <dbReference type="EC" id="2.4.1.324"/>
    </reaction>
</comment>
<evidence type="ECO:0000313" key="7">
    <source>
        <dbReference type="Proteomes" id="UP001567538"/>
    </source>
</evidence>
<evidence type="ECO:0000256" key="5">
    <source>
        <dbReference type="RuleBase" id="RU362057"/>
    </source>
</evidence>
<dbReference type="InterPro" id="IPR002213">
    <property type="entry name" value="UDP_glucos_trans"/>
</dbReference>
<evidence type="ECO:0000313" key="6">
    <source>
        <dbReference type="EMBL" id="KAL1534345.1"/>
    </source>
</evidence>
<dbReference type="PROSITE" id="PS00375">
    <property type="entry name" value="UDPGT"/>
    <property type="match status" value="1"/>
</dbReference>
<proteinExistence type="inferred from homology"/>
<dbReference type="EMBL" id="JBEAFC010000012">
    <property type="protein sequence ID" value="KAL1534345.1"/>
    <property type="molecule type" value="Genomic_DNA"/>
</dbReference>
<keyword evidence="7" id="KW-1185">Reference proteome</keyword>
<keyword evidence="4 6" id="KW-0328">Glycosyltransferase</keyword>
<dbReference type="SUPFAM" id="SSF53756">
    <property type="entry name" value="UDP-Glycosyltransferase/glycogen phosphorylase"/>
    <property type="match status" value="1"/>
</dbReference>
<keyword evidence="2 4" id="KW-0808">Transferase</keyword>
<gene>
    <name evidence="6" type="ORF">AAHA92_30531</name>
</gene>
<evidence type="ECO:0000256" key="4">
    <source>
        <dbReference type="RuleBase" id="RU003718"/>
    </source>
</evidence>
<dbReference type="AlphaFoldDB" id="A0ABD1FR66"/>
<dbReference type="Pfam" id="PF00201">
    <property type="entry name" value="UDPGT"/>
    <property type="match status" value="1"/>
</dbReference>
<evidence type="ECO:0000256" key="3">
    <source>
        <dbReference type="ARBA" id="ARBA00051003"/>
    </source>
</evidence>
<dbReference type="CDD" id="cd03784">
    <property type="entry name" value="GT1_Gtf-like"/>
    <property type="match status" value="1"/>
</dbReference>
<organism evidence="6 7">
    <name type="scientific">Salvia divinorum</name>
    <name type="common">Maria pastora</name>
    <name type="synonym">Diviner's sage</name>
    <dbReference type="NCBI Taxonomy" id="28513"/>
    <lineage>
        <taxon>Eukaryota</taxon>
        <taxon>Viridiplantae</taxon>
        <taxon>Streptophyta</taxon>
        <taxon>Embryophyta</taxon>
        <taxon>Tracheophyta</taxon>
        <taxon>Spermatophyta</taxon>
        <taxon>Magnoliopsida</taxon>
        <taxon>eudicotyledons</taxon>
        <taxon>Gunneridae</taxon>
        <taxon>Pentapetalae</taxon>
        <taxon>asterids</taxon>
        <taxon>lamiids</taxon>
        <taxon>Lamiales</taxon>
        <taxon>Lamiaceae</taxon>
        <taxon>Nepetoideae</taxon>
        <taxon>Mentheae</taxon>
        <taxon>Salviinae</taxon>
        <taxon>Salvia</taxon>
        <taxon>Salvia subgen. Calosphace</taxon>
    </lineage>
</organism>
<comment type="similarity">
    <text evidence="1 4">Belongs to the UDP-glycosyltransferase family.</text>
</comment>
<protein>
    <recommendedName>
        <fullName evidence="5">Glycosyltransferase</fullName>
        <ecNumber evidence="5">2.4.1.-</ecNumber>
    </recommendedName>
</protein>
<comment type="caution">
    <text evidence="6">The sequence shown here is derived from an EMBL/GenBank/DDBJ whole genome shotgun (WGS) entry which is preliminary data.</text>
</comment>
<dbReference type="GO" id="GO:0035251">
    <property type="term" value="F:UDP-glucosyltransferase activity"/>
    <property type="evidence" value="ECO:0007669"/>
    <property type="project" value="UniProtKB-ARBA"/>
</dbReference>
<evidence type="ECO:0000256" key="1">
    <source>
        <dbReference type="ARBA" id="ARBA00009995"/>
    </source>
</evidence>